<dbReference type="InterPro" id="IPR016169">
    <property type="entry name" value="FAD-bd_PCMH_sub2"/>
</dbReference>
<reference evidence="5 6" key="1">
    <citation type="journal article" date="2010" name="Stand. Genomic Sci.">
        <title>Complete genome sequence of Haliangium ochraceum type strain (SMP-2).</title>
        <authorList>
            <consortium name="US DOE Joint Genome Institute (JGI-PGF)"/>
            <person name="Ivanova N."/>
            <person name="Daum C."/>
            <person name="Lang E."/>
            <person name="Abt B."/>
            <person name="Kopitz M."/>
            <person name="Saunders E."/>
            <person name="Lapidus A."/>
            <person name="Lucas S."/>
            <person name="Glavina Del Rio T."/>
            <person name="Nolan M."/>
            <person name="Tice H."/>
            <person name="Copeland A."/>
            <person name="Cheng J.F."/>
            <person name="Chen F."/>
            <person name="Bruce D."/>
            <person name="Goodwin L."/>
            <person name="Pitluck S."/>
            <person name="Mavromatis K."/>
            <person name="Pati A."/>
            <person name="Mikhailova N."/>
            <person name="Chen A."/>
            <person name="Palaniappan K."/>
            <person name="Land M."/>
            <person name="Hauser L."/>
            <person name="Chang Y.J."/>
            <person name="Jeffries C.D."/>
            <person name="Detter J.C."/>
            <person name="Brettin T."/>
            <person name="Rohde M."/>
            <person name="Goker M."/>
            <person name="Bristow J."/>
            <person name="Markowitz V."/>
            <person name="Eisen J.A."/>
            <person name="Hugenholtz P."/>
            <person name="Kyrpides N.C."/>
            <person name="Klenk H.P."/>
        </authorList>
    </citation>
    <scope>NUCLEOTIDE SEQUENCE [LARGE SCALE GENOMIC DNA]</scope>
    <source>
        <strain evidence="6">DSM 14365 / CIP 107738 / JCM 11303 / AJ 13395 / SMP-2</strain>
    </source>
</reference>
<organism evidence="5 6">
    <name type="scientific">Haliangium ochraceum (strain DSM 14365 / JCM 11303 / SMP-2)</name>
    <dbReference type="NCBI Taxonomy" id="502025"/>
    <lineage>
        <taxon>Bacteria</taxon>
        <taxon>Pseudomonadati</taxon>
        <taxon>Myxococcota</taxon>
        <taxon>Polyangia</taxon>
        <taxon>Haliangiales</taxon>
        <taxon>Kofleriaceae</taxon>
        <taxon>Haliangium</taxon>
    </lineage>
</organism>
<evidence type="ECO:0000256" key="2">
    <source>
        <dbReference type="ARBA" id="ARBA00022827"/>
    </source>
</evidence>
<dbReference type="InterPro" id="IPR036683">
    <property type="entry name" value="CO_DH_flav_C_dom_sf"/>
</dbReference>
<dbReference type="InterPro" id="IPR005107">
    <property type="entry name" value="CO_DH_flav_C"/>
</dbReference>
<dbReference type="GO" id="GO:0071949">
    <property type="term" value="F:FAD binding"/>
    <property type="evidence" value="ECO:0007669"/>
    <property type="project" value="InterPro"/>
</dbReference>
<feature type="domain" description="FAD-binding PCMH-type" evidence="4">
    <location>
        <begin position="3"/>
        <end position="178"/>
    </location>
</feature>
<dbReference type="InterPro" id="IPR016167">
    <property type="entry name" value="FAD-bd_PCMH_sub1"/>
</dbReference>
<dbReference type="Pfam" id="PF03450">
    <property type="entry name" value="CO_deh_flav_C"/>
    <property type="match status" value="1"/>
</dbReference>
<evidence type="ECO:0000256" key="1">
    <source>
        <dbReference type="ARBA" id="ARBA00022630"/>
    </source>
</evidence>
<keyword evidence="6" id="KW-1185">Reference proteome</keyword>
<gene>
    <name evidence="5" type="ordered locus">Hoch_5969</name>
</gene>
<dbReference type="SUPFAM" id="SSF55447">
    <property type="entry name" value="CO dehydrogenase flavoprotein C-terminal domain-like"/>
    <property type="match status" value="1"/>
</dbReference>
<dbReference type="Gene3D" id="3.30.465.10">
    <property type="match status" value="1"/>
</dbReference>
<dbReference type="eggNOG" id="COG1319">
    <property type="taxonomic scope" value="Bacteria"/>
</dbReference>
<dbReference type="STRING" id="502025.Hoch_5969"/>
<dbReference type="FunFam" id="3.30.465.10:FF:000017">
    <property type="entry name" value="Xanthine dehydrogenase, FAD binding subunit"/>
    <property type="match status" value="1"/>
</dbReference>
<dbReference type="Gene3D" id="3.30.390.50">
    <property type="entry name" value="CO dehydrogenase flavoprotein, C-terminal domain"/>
    <property type="match status" value="1"/>
</dbReference>
<dbReference type="HOGENOM" id="CLU_058050_0_1_7"/>
<dbReference type="RefSeq" id="WP_012831036.1">
    <property type="nucleotide sequence ID" value="NC_013440.1"/>
</dbReference>
<dbReference type="PROSITE" id="PS51387">
    <property type="entry name" value="FAD_PCMH"/>
    <property type="match status" value="1"/>
</dbReference>
<dbReference type="InterPro" id="IPR036318">
    <property type="entry name" value="FAD-bd_PCMH-like_sf"/>
</dbReference>
<keyword evidence="2" id="KW-0274">FAD</keyword>
<dbReference type="PANTHER" id="PTHR42659:SF2">
    <property type="entry name" value="XANTHINE DEHYDROGENASE SUBUNIT C-RELATED"/>
    <property type="match status" value="1"/>
</dbReference>
<evidence type="ECO:0000256" key="3">
    <source>
        <dbReference type="ARBA" id="ARBA00023002"/>
    </source>
</evidence>
<dbReference type="Proteomes" id="UP000001880">
    <property type="component" value="Chromosome"/>
</dbReference>
<accession>D0LJT7</accession>
<proteinExistence type="predicted"/>
<dbReference type="SUPFAM" id="SSF56176">
    <property type="entry name" value="FAD-binding/transporter-associated domain-like"/>
    <property type="match status" value="1"/>
</dbReference>
<dbReference type="PANTHER" id="PTHR42659">
    <property type="entry name" value="XANTHINE DEHYDROGENASE SUBUNIT C-RELATED"/>
    <property type="match status" value="1"/>
</dbReference>
<name>D0LJT7_HALO1</name>
<evidence type="ECO:0000259" key="4">
    <source>
        <dbReference type="PROSITE" id="PS51387"/>
    </source>
</evidence>
<dbReference type="GO" id="GO:0016491">
    <property type="term" value="F:oxidoreductase activity"/>
    <property type="evidence" value="ECO:0007669"/>
    <property type="project" value="UniProtKB-KW"/>
</dbReference>
<dbReference type="InterPro" id="IPR051312">
    <property type="entry name" value="Diverse_Substr_Oxidored"/>
</dbReference>
<evidence type="ECO:0000313" key="5">
    <source>
        <dbReference type="EMBL" id="ACY18444.1"/>
    </source>
</evidence>
<protein>
    <submittedName>
        <fullName evidence="5">Molybdopterin dehydrogenase FAD-binding protein</fullName>
    </submittedName>
</protein>
<dbReference type="KEGG" id="hoh:Hoch_5969"/>
<dbReference type="Gene3D" id="3.30.43.10">
    <property type="entry name" value="Uridine Diphospho-n-acetylenolpyruvylglucosamine Reductase, domain 2"/>
    <property type="match status" value="1"/>
</dbReference>
<keyword evidence="3" id="KW-0560">Oxidoreductase</keyword>
<dbReference type="Pfam" id="PF00941">
    <property type="entry name" value="FAD_binding_5"/>
    <property type="match status" value="1"/>
</dbReference>
<dbReference type="SMART" id="SM01092">
    <property type="entry name" value="CO_deh_flav_C"/>
    <property type="match status" value="1"/>
</dbReference>
<dbReference type="EMBL" id="CP001804">
    <property type="protein sequence ID" value="ACY18444.1"/>
    <property type="molecule type" value="Genomic_DNA"/>
</dbReference>
<sequence length="275" mass="29640">MRSTLSTLDLLQPSSLAQALSWMRDEGPLMPVAGGTDVYVALNDGHGFGPRYIDLLRVPELRGVDEREDVLRIGALTTYTELIAAPQVHARLPILVTAAREVGGIQIQNRGTIGGNIANASPAGDTLPVLAAAEAVVHLASASGERRVPFAEFYTGYRATVRQPDELVVAVEIPRLEGVQWFRKVGTRAAQAISKIVMAGVRGERPRIAIGSVAPVVLRLPKTEAHLAGGGDIDEACRLAASEVQPIDDLRSTERYRRRVAANLVRQFWTETAPA</sequence>
<dbReference type="InterPro" id="IPR016166">
    <property type="entry name" value="FAD-bd_PCMH"/>
</dbReference>
<keyword evidence="1" id="KW-0285">Flavoprotein</keyword>
<dbReference type="OrthoDB" id="9783813at2"/>
<dbReference type="InterPro" id="IPR002346">
    <property type="entry name" value="Mopterin_DH_FAD-bd"/>
</dbReference>
<dbReference type="AlphaFoldDB" id="D0LJT7"/>
<evidence type="ECO:0000313" key="6">
    <source>
        <dbReference type="Proteomes" id="UP000001880"/>
    </source>
</evidence>